<dbReference type="Proteomes" id="UP000008311">
    <property type="component" value="Unassembled WGS sequence"/>
</dbReference>
<feature type="region of interest" description="Disordered" evidence="1">
    <location>
        <begin position="1"/>
        <end position="65"/>
    </location>
</feature>
<proteinExistence type="predicted"/>
<evidence type="ECO:0000313" key="3">
    <source>
        <dbReference type="Proteomes" id="UP000008311"/>
    </source>
</evidence>
<dbReference type="InParanoid" id="B9S8P0"/>
<dbReference type="AlphaFoldDB" id="B9S8P0"/>
<evidence type="ECO:0000313" key="2">
    <source>
        <dbReference type="EMBL" id="EEF40043.1"/>
    </source>
</evidence>
<reference evidence="3" key="1">
    <citation type="journal article" date="2010" name="Nat. Biotechnol.">
        <title>Draft genome sequence of the oilseed species Ricinus communis.</title>
        <authorList>
            <person name="Chan A.P."/>
            <person name="Crabtree J."/>
            <person name="Zhao Q."/>
            <person name="Lorenzi H."/>
            <person name="Orvis J."/>
            <person name="Puiu D."/>
            <person name="Melake-Berhan A."/>
            <person name="Jones K.M."/>
            <person name="Redman J."/>
            <person name="Chen G."/>
            <person name="Cahoon E.B."/>
            <person name="Gedil M."/>
            <person name="Stanke M."/>
            <person name="Haas B.J."/>
            <person name="Wortman J.R."/>
            <person name="Fraser-Liggett C.M."/>
            <person name="Ravel J."/>
            <person name="Rabinowicz P.D."/>
        </authorList>
    </citation>
    <scope>NUCLEOTIDE SEQUENCE [LARGE SCALE GENOMIC DNA]</scope>
    <source>
        <strain evidence="3">cv. Hale</strain>
    </source>
</reference>
<gene>
    <name evidence="2" type="ORF">RCOM_0603280</name>
</gene>
<protein>
    <submittedName>
        <fullName evidence="2">Uncharacterized protein</fullName>
    </submittedName>
</protein>
<evidence type="ECO:0000256" key="1">
    <source>
        <dbReference type="SAM" id="MobiDB-lite"/>
    </source>
</evidence>
<sequence length="65" mass="7088">MGTLSEKSGKRLEKEEGGESTEEESDADMTRPKSEGRPNYCFPRCPDIHDSVAPPPVPPLSLSLT</sequence>
<name>B9S8P0_RICCO</name>
<organism evidence="2 3">
    <name type="scientific">Ricinus communis</name>
    <name type="common">Castor bean</name>
    <dbReference type="NCBI Taxonomy" id="3988"/>
    <lineage>
        <taxon>Eukaryota</taxon>
        <taxon>Viridiplantae</taxon>
        <taxon>Streptophyta</taxon>
        <taxon>Embryophyta</taxon>
        <taxon>Tracheophyta</taxon>
        <taxon>Spermatophyta</taxon>
        <taxon>Magnoliopsida</taxon>
        <taxon>eudicotyledons</taxon>
        <taxon>Gunneridae</taxon>
        <taxon>Pentapetalae</taxon>
        <taxon>rosids</taxon>
        <taxon>fabids</taxon>
        <taxon>Malpighiales</taxon>
        <taxon>Euphorbiaceae</taxon>
        <taxon>Acalyphoideae</taxon>
        <taxon>Acalypheae</taxon>
        <taxon>Ricinus</taxon>
    </lineage>
</organism>
<feature type="compositionally biased region" description="Basic and acidic residues" evidence="1">
    <location>
        <begin position="7"/>
        <end position="17"/>
    </location>
</feature>
<feature type="compositionally biased region" description="Acidic residues" evidence="1">
    <location>
        <begin position="18"/>
        <end position="27"/>
    </location>
</feature>
<keyword evidence="3" id="KW-1185">Reference proteome</keyword>
<dbReference type="EMBL" id="EQ973892">
    <property type="protein sequence ID" value="EEF40043.1"/>
    <property type="molecule type" value="Genomic_DNA"/>
</dbReference>
<accession>B9S8P0</accession>